<dbReference type="InterPro" id="IPR003721">
    <property type="entry name" value="Pantoate_ligase"/>
</dbReference>
<keyword evidence="5 9" id="KW-0566">Pantothenate biosynthesis</keyword>
<dbReference type="GO" id="GO:0004592">
    <property type="term" value="F:pantoate-beta-alanine ligase activity"/>
    <property type="evidence" value="ECO:0007669"/>
    <property type="project" value="UniProtKB-EC"/>
</dbReference>
<dbReference type="InterPro" id="IPR004821">
    <property type="entry name" value="Cyt_trans-like"/>
</dbReference>
<evidence type="ECO:0000256" key="6">
    <source>
        <dbReference type="ARBA" id="ARBA00022741"/>
    </source>
</evidence>
<dbReference type="InterPro" id="IPR014729">
    <property type="entry name" value="Rossmann-like_a/b/a_fold"/>
</dbReference>
<organism evidence="10 11">
    <name type="scientific">Bacillus capparidis</name>
    <dbReference type="NCBI Taxonomy" id="1840411"/>
    <lineage>
        <taxon>Bacteria</taxon>
        <taxon>Bacillati</taxon>
        <taxon>Bacillota</taxon>
        <taxon>Bacilli</taxon>
        <taxon>Bacillales</taxon>
        <taxon>Bacillaceae</taxon>
        <taxon>Bacillus</taxon>
    </lineage>
</organism>
<dbReference type="SUPFAM" id="SSF52374">
    <property type="entry name" value="Nucleotidylyl transferase"/>
    <property type="match status" value="1"/>
</dbReference>
<comment type="subunit">
    <text evidence="9">Homodimer.</text>
</comment>
<protein>
    <recommendedName>
        <fullName evidence="9">Pantothenate synthetase</fullName>
        <shortName evidence="9">PS</shortName>
        <ecNumber evidence="9">6.3.2.1</ecNumber>
    </recommendedName>
    <alternativeName>
        <fullName evidence="9">Pantoate--beta-alanine ligase</fullName>
    </alternativeName>
    <alternativeName>
        <fullName evidence="9">Pantoate-activating enzyme</fullName>
    </alternativeName>
</protein>
<comment type="subcellular location">
    <subcellularLocation>
        <location evidence="9">Cytoplasm</location>
    </subcellularLocation>
</comment>
<dbReference type="CDD" id="cd00560">
    <property type="entry name" value="PanC"/>
    <property type="match status" value="1"/>
</dbReference>
<comment type="catalytic activity">
    <reaction evidence="8 9">
        <text>(R)-pantoate + beta-alanine + ATP = (R)-pantothenate + AMP + diphosphate + H(+)</text>
        <dbReference type="Rhea" id="RHEA:10912"/>
        <dbReference type="ChEBI" id="CHEBI:15378"/>
        <dbReference type="ChEBI" id="CHEBI:15980"/>
        <dbReference type="ChEBI" id="CHEBI:29032"/>
        <dbReference type="ChEBI" id="CHEBI:30616"/>
        <dbReference type="ChEBI" id="CHEBI:33019"/>
        <dbReference type="ChEBI" id="CHEBI:57966"/>
        <dbReference type="ChEBI" id="CHEBI:456215"/>
        <dbReference type="EC" id="6.3.2.1"/>
    </reaction>
</comment>
<reference evidence="10 11" key="1">
    <citation type="submission" date="2021-01" db="EMBL/GenBank/DDBJ databases">
        <title>Genomic Encyclopedia of Type Strains, Phase IV (KMG-IV): sequencing the most valuable type-strain genomes for metagenomic binning, comparative biology and taxonomic classification.</title>
        <authorList>
            <person name="Goeker M."/>
        </authorList>
    </citation>
    <scope>NUCLEOTIDE SEQUENCE [LARGE SCALE GENOMIC DNA]</scope>
    <source>
        <strain evidence="10 11">DSM 103394</strain>
    </source>
</reference>
<feature type="binding site" evidence="9">
    <location>
        <begin position="185"/>
        <end position="188"/>
    </location>
    <ligand>
        <name>ATP</name>
        <dbReference type="ChEBI" id="CHEBI:30616"/>
    </ligand>
</feature>
<evidence type="ECO:0000256" key="5">
    <source>
        <dbReference type="ARBA" id="ARBA00022655"/>
    </source>
</evidence>
<comment type="pathway">
    <text evidence="1 9">Cofactor biosynthesis; (R)-pantothenate biosynthesis; (R)-pantothenate from (R)-pantoate and beta-alanine: step 1/1.</text>
</comment>
<comment type="caution">
    <text evidence="10">The sequence shown here is derived from an EMBL/GenBank/DDBJ whole genome shotgun (WGS) entry which is preliminary data.</text>
</comment>
<evidence type="ECO:0000256" key="8">
    <source>
        <dbReference type="ARBA" id="ARBA00048258"/>
    </source>
</evidence>
<dbReference type="EMBL" id="JAFDST010000001">
    <property type="protein sequence ID" value="MBP1080420.1"/>
    <property type="molecule type" value="Genomic_DNA"/>
</dbReference>
<name>A0ABS4CS76_9BACI</name>
<dbReference type="Gene3D" id="3.40.50.620">
    <property type="entry name" value="HUPs"/>
    <property type="match status" value="1"/>
</dbReference>
<keyword evidence="4 9" id="KW-0436">Ligase</keyword>
<dbReference type="NCBIfam" id="TIGR00018">
    <property type="entry name" value="panC"/>
    <property type="match status" value="1"/>
</dbReference>
<evidence type="ECO:0000256" key="3">
    <source>
        <dbReference type="ARBA" id="ARBA00022490"/>
    </source>
</evidence>
<feature type="active site" description="Proton donor" evidence="9">
    <location>
        <position position="38"/>
    </location>
</feature>
<dbReference type="Gene3D" id="3.30.1300.10">
    <property type="entry name" value="Pantoate-beta-alanine ligase, C-terminal domain"/>
    <property type="match status" value="1"/>
</dbReference>
<dbReference type="RefSeq" id="WP_098945207.1">
    <property type="nucleotide sequence ID" value="NZ_JAFDST010000001.1"/>
</dbReference>
<comment type="function">
    <text evidence="9">Catalyzes the condensation of pantoate with beta-alanine in an ATP-dependent reaction via a pantoyl-adenylate intermediate.</text>
</comment>
<evidence type="ECO:0000256" key="4">
    <source>
        <dbReference type="ARBA" id="ARBA00022598"/>
    </source>
</evidence>
<feature type="binding site" evidence="9">
    <location>
        <position position="177"/>
    </location>
    <ligand>
        <name>ATP</name>
        <dbReference type="ChEBI" id="CHEBI:30616"/>
    </ligand>
</feature>
<keyword evidence="7 9" id="KW-0067">ATP-binding</keyword>
<comment type="miscellaneous">
    <text evidence="9">The reaction proceeds by a bi uni uni bi ping pong mechanism.</text>
</comment>
<evidence type="ECO:0000256" key="1">
    <source>
        <dbReference type="ARBA" id="ARBA00004990"/>
    </source>
</evidence>
<feature type="binding site" evidence="9">
    <location>
        <position position="62"/>
    </location>
    <ligand>
        <name>beta-alanine</name>
        <dbReference type="ChEBI" id="CHEBI:57966"/>
    </ligand>
</feature>
<feature type="binding site" evidence="9">
    <location>
        <position position="154"/>
    </location>
    <ligand>
        <name>(R)-pantoate</name>
        <dbReference type="ChEBI" id="CHEBI:15980"/>
    </ligand>
</feature>
<dbReference type="Proteomes" id="UP000674416">
    <property type="component" value="Unassembled WGS sequence"/>
</dbReference>
<sequence>MIQVIKTAAKMKEASTHLKKSQKSVGYVPTMGYLHEGHLSLVEKAKRENDIVVMSIFVNPLQFGPGEDFDSYPRDVNRDIQLAEEAGVELLFLPSAAEMYRENHAVSVSVNGRTDVLCGRTRPGHFDGVATVLTKLFSIIAPDKAYFGMKDAQQVAVVDALIHDFFMDVELVASKTIREKDGLAKSSRNINLSPIERDQAPYIYQSLQAGAAMIEQGERDPKAVISAVLAHLEAAGGNVEYVECYSYPELKKQDVLSGKIIIAAAVKYSKARLIDNIVLTIS</sequence>
<dbReference type="PANTHER" id="PTHR21299">
    <property type="entry name" value="CYTIDYLATE KINASE/PANTOATE-BETA-ALANINE LIGASE"/>
    <property type="match status" value="1"/>
</dbReference>
<evidence type="ECO:0000256" key="7">
    <source>
        <dbReference type="ARBA" id="ARBA00022840"/>
    </source>
</evidence>
<accession>A0ABS4CS76</accession>
<dbReference type="NCBIfam" id="TIGR00125">
    <property type="entry name" value="cyt_tran_rel"/>
    <property type="match status" value="1"/>
</dbReference>
<feature type="binding site" evidence="9">
    <location>
        <begin position="31"/>
        <end position="38"/>
    </location>
    <ligand>
        <name>ATP</name>
        <dbReference type="ChEBI" id="CHEBI:30616"/>
    </ligand>
</feature>
<feature type="binding site" evidence="9">
    <location>
        <begin position="148"/>
        <end position="151"/>
    </location>
    <ligand>
        <name>ATP</name>
        <dbReference type="ChEBI" id="CHEBI:30616"/>
    </ligand>
</feature>
<feature type="binding site" evidence="9">
    <location>
        <position position="62"/>
    </location>
    <ligand>
        <name>(R)-pantoate</name>
        <dbReference type="ChEBI" id="CHEBI:15980"/>
    </ligand>
</feature>
<evidence type="ECO:0000313" key="10">
    <source>
        <dbReference type="EMBL" id="MBP1080420.1"/>
    </source>
</evidence>
<keyword evidence="3 9" id="KW-0963">Cytoplasm</keyword>
<dbReference type="HAMAP" id="MF_00158">
    <property type="entry name" value="PanC"/>
    <property type="match status" value="1"/>
</dbReference>
<proteinExistence type="inferred from homology"/>
<dbReference type="PANTHER" id="PTHR21299:SF1">
    <property type="entry name" value="PANTOATE--BETA-ALANINE LIGASE"/>
    <property type="match status" value="1"/>
</dbReference>
<keyword evidence="6 9" id="KW-0547">Nucleotide-binding</keyword>
<dbReference type="EC" id="6.3.2.1" evidence="9"/>
<evidence type="ECO:0000256" key="2">
    <source>
        <dbReference type="ARBA" id="ARBA00009256"/>
    </source>
</evidence>
<keyword evidence="11" id="KW-1185">Reference proteome</keyword>
<dbReference type="Pfam" id="PF02569">
    <property type="entry name" value="Pantoate_ligase"/>
    <property type="match status" value="1"/>
</dbReference>
<evidence type="ECO:0000256" key="9">
    <source>
        <dbReference type="HAMAP-Rule" id="MF_00158"/>
    </source>
</evidence>
<gene>
    <name evidence="9" type="primary">panC</name>
    <name evidence="10" type="ORF">JOC74_000908</name>
</gene>
<dbReference type="InterPro" id="IPR042176">
    <property type="entry name" value="Pantoate_ligase_C"/>
</dbReference>
<evidence type="ECO:0000313" key="11">
    <source>
        <dbReference type="Proteomes" id="UP000674416"/>
    </source>
</evidence>
<comment type="similarity">
    <text evidence="2 9">Belongs to the pantothenate synthetase family.</text>
</comment>